<dbReference type="Gramene" id="TraesRN5B0100000200.1">
    <property type="protein sequence ID" value="TraesRN5B0100000200.1"/>
    <property type="gene ID" value="TraesRN5B0100000200"/>
</dbReference>
<keyword evidence="1" id="KW-0812">Transmembrane</keyword>
<dbReference type="EnsemblPlants" id="TraesCS5B02G000300.1">
    <property type="protein sequence ID" value="TraesCS5B02G000300.1"/>
    <property type="gene ID" value="TraesCS5B02G000300"/>
</dbReference>
<gene>
    <name evidence="2" type="primary">LOC123115376</name>
</gene>
<dbReference type="Proteomes" id="UP000019116">
    <property type="component" value="Chromosome 5B"/>
</dbReference>
<dbReference type="Gramene" id="TraesLAC5B03G02744050.2">
    <property type="protein sequence ID" value="TraesLAC5B03G02744050.2"/>
    <property type="gene ID" value="TraesLAC5B03G02744050"/>
</dbReference>
<dbReference type="KEGG" id="taes:123115376"/>
<feature type="transmembrane region" description="Helical" evidence="1">
    <location>
        <begin position="52"/>
        <end position="72"/>
    </location>
</feature>
<keyword evidence="1" id="KW-0472">Membrane</keyword>
<evidence type="ECO:0000313" key="2">
    <source>
        <dbReference type="EnsemblPlants" id="TraesCS5B02G000300.1"/>
    </source>
</evidence>
<keyword evidence="1" id="KW-1133">Transmembrane helix</keyword>
<feature type="transmembrane region" description="Helical" evidence="1">
    <location>
        <begin position="84"/>
        <end position="107"/>
    </location>
</feature>
<dbReference type="GeneID" id="123115376"/>
<dbReference type="AlphaFoldDB" id="A0A3B6LEL8"/>
<proteinExistence type="predicted"/>
<dbReference type="Gramene" id="TraesCS5B03G0000800.1">
    <property type="protein sequence ID" value="TraesCS5B03G0000800.1.CDS"/>
    <property type="gene ID" value="TraesCS5B03G0000800"/>
</dbReference>
<accession>A0A3B6LEL8</accession>
<reference evidence="2" key="2">
    <citation type="submission" date="2018-10" db="UniProtKB">
        <authorList>
            <consortium name="EnsemblPlants"/>
        </authorList>
    </citation>
    <scope>IDENTIFICATION</scope>
</reference>
<organism evidence="2">
    <name type="scientific">Triticum aestivum</name>
    <name type="common">Wheat</name>
    <dbReference type="NCBI Taxonomy" id="4565"/>
    <lineage>
        <taxon>Eukaryota</taxon>
        <taxon>Viridiplantae</taxon>
        <taxon>Streptophyta</taxon>
        <taxon>Embryophyta</taxon>
        <taxon>Tracheophyta</taxon>
        <taxon>Spermatophyta</taxon>
        <taxon>Magnoliopsida</taxon>
        <taxon>Liliopsida</taxon>
        <taxon>Poales</taxon>
        <taxon>Poaceae</taxon>
        <taxon>BOP clade</taxon>
        <taxon>Pooideae</taxon>
        <taxon>Triticodae</taxon>
        <taxon>Triticeae</taxon>
        <taxon>Triticinae</taxon>
        <taxon>Triticum</taxon>
    </lineage>
</organism>
<dbReference type="Gramene" id="TraesLAC5B03G02744050.1">
    <property type="protein sequence ID" value="TraesLAC5B03G02744050.1"/>
    <property type="gene ID" value="TraesLAC5B03G02744050"/>
</dbReference>
<dbReference type="Gramene" id="TraesARI5B03G02832560.2">
    <property type="protein sequence ID" value="TraesARI5B03G02832560.2"/>
    <property type="gene ID" value="TraesARI5B03G02832560"/>
</dbReference>
<dbReference type="Gramene" id="TraesMAC5B03G02788190.2">
    <property type="protein sequence ID" value="TraesMAC5B03G02788190.2"/>
    <property type="gene ID" value="TraesMAC5B03G02788190"/>
</dbReference>
<dbReference type="Gramene" id="TraesARI5B03G02832560.1">
    <property type="protein sequence ID" value="TraesARI5B03G02832560.1"/>
    <property type="gene ID" value="TraesARI5B03G02832560"/>
</dbReference>
<dbReference type="RefSeq" id="XP_044392473.1">
    <property type="nucleotide sequence ID" value="XM_044536538.1"/>
</dbReference>
<dbReference type="Gramene" id="TraesCS5B02G000300.1">
    <property type="protein sequence ID" value="TraesCS5B02G000300.1"/>
    <property type="gene ID" value="TraesCS5B02G000300"/>
</dbReference>
<dbReference type="Gramene" id="TraesNOR5B03G02813760.2">
    <property type="protein sequence ID" value="TraesNOR5B03G02813760.2"/>
    <property type="gene ID" value="TraesNOR5B03G02813760"/>
</dbReference>
<dbReference type="OrthoDB" id="636155at2759"/>
<sequence length="173" mass="19237">MNTEKLKRFLTGLVVGLGIAALILSANATRPEKPEDIRLNERGECVYPMSLSFVVGLAELAVLVGCVSYFTFKQGCCCVRRDGVSEWSFALGIFFAIIAWLLTLWAVRLYLVDVEAIWPGRRGKPPECYASLKTDHHRLMEKAFRPFIFAILFAIGSSKKLSPPPPVETQLAS</sequence>
<keyword evidence="3" id="KW-1185">Reference proteome</keyword>
<dbReference type="Gramene" id="TraesMAC5B03G02788190.1">
    <property type="protein sequence ID" value="TraesMAC5B03G02788190.1"/>
    <property type="gene ID" value="TraesMAC5B03G02788190"/>
</dbReference>
<evidence type="ECO:0000256" key="1">
    <source>
        <dbReference type="SAM" id="Phobius"/>
    </source>
</evidence>
<name>A0A3B6LEL8_WHEAT</name>
<dbReference type="Gramene" id="TraesNOR5B03G02813760.1">
    <property type="protein sequence ID" value="TraesNOR5B03G02813760.1"/>
    <property type="gene ID" value="TraesNOR5B03G02813760"/>
</dbReference>
<reference evidence="2" key="1">
    <citation type="submission" date="2018-08" db="EMBL/GenBank/DDBJ databases">
        <authorList>
            <person name="Rossello M."/>
        </authorList>
    </citation>
    <scope>NUCLEOTIDE SEQUENCE [LARGE SCALE GENOMIC DNA]</scope>
    <source>
        <strain evidence="2">cv. Chinese Spring</strain>
    </source>
</reference>
<evidence type="ECO:0000313" key="3">
    <source>
        <dbReference type="Proteomes" id="UP000019116"/>
    </source>
</evidence>
<dbReference type="Gramene" id="TraesLDM5B03G02791240.1">
    <property type="protein sequence ID" value="TraesLDM5B03G02791240.1"/>
    <property type="gene ID" value="TraesLDM5B03G02791240"/>
</dbReference>
<protein>
    <submittedName>
        <fullName evidence="2">Uncharacterized protein</fullName>
    </submittedName>
</protein>
<dbReference type="RefSeq" id="XP_044392472.1">
    <property type="nucleotide sequence ID" value="XM_044536537.1"/>
</dbReference>